<dbReference type="EMBL" id="BPLR01016294">
    <property type="protein sequence ID" value="GIY82845.1"/>
    <property type="molecule type" value="Genomic_DNA"/>
</dbReference>
<protein>
    <submittedName>
        <fullName evidence="1">Uncharacterized protein</fullName>
    </submittedName>
</protein>
<name>A0AAV4WN27_CAEEX</name>
<gene>
    <name evidence="1" type="ORF">CEXT_312081</name>
</gene>
<reference evidence="1 2" key="1">
    <citation type="submission" date="2021-06" db="EMBL/GenBank/DDBJ databases">
        <title>Caerostris extrusa draft genome.</title>
        <authorList>
            <person name="Kono N."/>
            <person name="Arakawa K."/>
        </authorList>
    </citation>
    <scope>NUCLEOTIDE SEQUENCE [LARGE SCALE GENOMIC DNA]</scope>
</reference>
<proteinExistence type="predicted"/>
<organism evidence="1 2">
    <name type="scientific">Caerostris extrusa</name>
    <name type="common">Bark spider</name>
    <name type="synonym">Caerostris bankana</name>
    <dbReference type="NCBI Taxonomy" id="172846"/>
    <lineage>
        <taxon>Eukaryota</taxon>
        <taxon>Metazoa</taxon>
        <taxon>Ecdysozoa</taxon>
        <taxon>Arthropoda</taxon>
        <taxon>Chelicerata</taxon>
        <taxon>Arachnida</taxon>
        <taxon>Araneae</taxon>
        <taxon>Araneomorphae</taxon>
        <taxon>Entelegynae</taxon>
        <taxon>Araneoidea</taxon>
        <taxon>Araneidae</taxon>
        <taxon>Caerostris</taxon>
    </lineage>
</organism>
<accession>A0AAV4WN27</accession>
<dbReference type="AlphaFoldDB" id="A0AAV4WN27"/>
<sequence length="75" mass="8762">MCSVIFPVVGKHQRQPLEGDWRRRREIEKVGLECPQELYQQSCLISNEKDKSVMAFFFRKHQGQPIGGLQEEVCL</sequence>
<keyword evidence="2" id="KW-1185">Reference proteome</keyword>
<comment type="caution">
    <text evidence="1">The sequence shown here is derived from an EMBL/GenBank/DDBJ whole genome shotgun (WGS) entry which is preliminary data.</text>
</comment>
<evidence type="ECO:0000313" key="1">
    <source>
        <dbReference type="EMBL" id="GIY82845.1"/>
    </source>
</evidence>
<evidence type="ECO:0000313" key="2">
    <source>
        <dbReference type="Proteomes" id="UP001054945"/>
    </source>
</evidence>
<dbReference type="Proteomes" id="UP001054945">
    <property type="component" value="Unassembled WGS sequence"/>
</dbReference>